<reference evidence="2 3" key="1">
    <citation type="journal article" date="2019" name="Sci. Rep.">
        <title>Orb-weaving spider Araneus ventricosus genome elucidates the spidroin gene catalogue.</title>
        <authorList>
            <person name="Kono N."/>
            <person name="Nakamura H."/>
            <person name="Ohtoshi R."/>
            <person name="Moran D.A.P."/>
            <person name="Shinohara A."/>
            <person name="Yoshida Y."/>
            <person name="Fujiwara M."/>
            <person name="Mori M."/>
            <person name="Tomita M."/>
            <person name="Arakawa K."/>
        </authorList>
    </citation>
    <scope>NUCLEOTIDE SEQUENCE [LARGE SCALE GENOMIC DNA]</scope>
</reference>
<name>A0A4Y2FF42_ARAVE</name>
<accession>A0A4Y2FF42</accession>
<evidence type="ECO:0000313" key="2">
    <source>
        <dbReference type="EMBL" id="GBM38915.1"/>
    </source>
</evidence>
<sequence length="80" mass="9098">MADESSAPAQNLRDVSEGESERGIFCHVRGRTNQRRYRSHLTAGDVEKLAFSLREGDRRDFGFSRGGDWFTSSGGRFRTR</sequence>
<dbReference type="Proteomes" id="UP000499080">
    <property type="component" value="Unassembled WGS sequence"/>
</dbReference>
<organism evidence="2 3">
    <name type="scientific">Araneus ventricosus</name>
    <name type="common">Orbweaver spider</name>
    <name type="synonym">Epeira ventricosa</name>
    <dbReference type="NCBI Taxonomy" id="182803"/>
    <lineage>
        <taxon>Eukaryota</taxon>
        <taxon>Metazoa</taxon>
        <taxon>Ecdysozoa</taxon>
        <taxon>Arthropoda</taxon>
        <taxon>Chelicerata</taxon>
        <taxon>Arachnida</taxon>
        <taxon>Araneae</taxon>
        <taxon>Araneomorphae</taxon>
        <taxon>Entelegynae</taxon>
        <taxon>Araneoidea</taxon>
        <taxon>Araneidae</taxon>
        <taxon>Araneus</taxon>
    </lineage>
</organism>
<comment type="caution">
    <text evidence="2">The sequence shown here is derived from an EMBL/GenBank/DDBJ whole genome shotgun (WGS) entry which is preliminary data.</text>
</comment>
<feature type="region of interest" description="Disordered" evidence="1">
    <location>
        <begin position="1"/>
        <end position="21"/>
    </location>
</feature>
<dbReference type="EMBL" id="BGPR01000881">
    <property type="protein sequence ID" value="GBM38915.1"/>
    <property type="molecule type" value="Genomic_DNA"/>
</dbReference>
<keyword evidence="3" id="KW-1185">Reference proteome</keyword>
<protein>
    <submittedName>
        <fullName evidence="2">Uncharacterized protein</fullName>
    </submittedName>
</protein>
<dbReference type="AlphaFoldDB" id="A0A4Y2FF42"/>
<evidence type="ECO:0000256" key="1">
    <source>
        <dbReference type="SAM" id="MobiDB-lite"/>
    </source>
</evidence>
<gene>
    <name evidence="2" type="ORF">AVEN_271033_1</name>
</gene>
<evidence type="ECO:0000313" key="3">
    <source>
        <dbReference type="Proteomes" id="UP000499080"/>
    </source>
</evidence>
<proteinExistence type="predicted"/>